<feature type="non-terminal residue" evidence="1">
    <location>
        <position position="307"/>
    </location>
</feature>
<comment type="caution">
    <text evidence="1">The sequence shown here is derived from an EMBL/GenBank/DDBJ whole genome shotgun (WGS) entry which is preliminary data.</text>
</comment>
<gene>
    <name evidence="1" type="ORF">CR088_28590</name>
</gene>
<feature type="non-terminal residue" evidence="1">
    <location>
        <position position="1"/>
    </location>
</feature>
<name>A0A7Z1HQH6_SALDU</name>
<evidence type="ECO:0000313" key="2">
    <source>
        <dbReference type="Proteomes" id="UP000221568"/>
    </source>
</evidence>
<dbReference type="AlphaFoldDB" id="A0A7Z1HQH6"/>
<organism evidence="1 2">
    <name type="scientific">Salmonella dublin</name>
    <dbReference type="NCBI Taxonomy" id="98360"/>
    <lineage>
        <taxon>Bacteria</taxon>
        <taxon>Pseudomonadati</taxon>
        <taxon>Pseudomonadota</taxon>
        <taxon>Gammaproteobacteria</taxon>
        <taxon>Enterobacterales</taxon>
        <taxon>Enterobacteriaceae</taxon>
        <taxon>Salmonella</taxon>
    </lineage>
</organism>
<accession>A0A7Z1HQH6</accession>
<protein>
    <submittedName>
        <fullName evidence="1">ATPase</fullName>
    </submittedName>
</protein>
<reference evidence="1 2" key="1">
    <citation type="submission" date="2017-10" db="EMBL/GenBank/DDBJ databases">
        <title>Characterization of the Virulence Potential of Salmonella enterica Isolates Carrying Incompatibility Group FIB Plasmids using Caco-2 Intestinal Epithelial Cells.</title>
        <authorList>
            <person name="Sanad Y."/>
            <person name="Khajanchi B."/>
            <person name="Deck J."/>
            <person name="Cox J."/>
            <person name="Thaker R."/>
            <person name="Han J."/>
            <person name="Nayak R."/>
            <person name="Foley S."/>
        </authorList>
    </citation>
    <scope>NUCLEOTIDE SEQUENCE [LARGE SCALE GENOMIC DNA]</scope>
    <source>
        <strain evidence="1 2">SE853</strain>
    </source>
</reference>
<sequence length="307" mass="36230">YICNRLWCSYRGTQVSTYLLSSIHMALEKFFLENFKNADSKVLESWLLFLLRNTKSASISAVVTSIVLAFPEKTFNVAKVLFQTKDFFRFDMNRMVLDRTHKSSLISLRDGFGGTDYRNSLHEEDRIKACDDVHRNTYLENLALHYQIFRSENVTEKDVIERQQVLWGIFDKYYNQLPDEAQETEADKTWRLCLARMDRRKMKITTKEKDEGIEISFNPEIDPKLKQYSEEAIKKNSEHMKYVTLKLWASYKREKDERYKNYGMYEDNPQIALQETKEIIKKLNEEGGEDFRLLNGNIPADVCSVLL</sequence>
<proteinExistence type="predicted"/>
<dbReference type="Proteomes" id="UP000221568">
    <property type="component" value="Unassembled WGS sequence"/>
</dbReference>
<dbReference type="EMBL" id="PDOM01000388">
    <property type="protein sequence ID" value="PHP46060.1"/>
    <property type="molecule type" value="Genomic_DNA"/>
</dbReference>
<evidence type="ECO:0000313" key="1">
    <source>
        <dbReference type="EMBL" id="PHP46060.1"/>
    </source>
</evidence>